<dbReference type="Proteomes" id="UP001445335">
    <property type="component" value="Unassembled WGS sequence"/>
</dbReference>
<keyword evidence="4" id="KW-1185">Reference proteome</keyword>
<dbReference type="Gene3D" id="2.130.10.10">
    <property type="entry name" value="YVTN repeat-like/Quinoprotein amine dehydrogenase"/>
    <property type="match status" value="2"/>
</dbReference>
<dbReference type="EMBL" id="JALJOU010000019">
    <property type="protein sequence ID" value="KAK9838309.1"/>
    <property type="molecule type" value="Genomic_DNA"/>
</dbReference>
<keyword evidence="2" id="KW-0677">Repeat</keyword>
<name>A0AAW1RX39_9CHLO</name>
<dbReference type="SUPFAM" id="SSF50978">
    <property type="entry name" value="WD40 repeat-like"/>
    <property type="match status" value="1"/>
</dbReference>
<reference evidence="3 4" key="1">
    <citation type="journal article" date="2024" name="Nat. Commun.">
        <title>Phylogenomics reveals the evolutionary origins of lichenization in chlorophyte algae.</title>
        <authorList>
            <person name="Puginier C."/>
            <person name="Libourel C."/>
            <person name="Otte J."/>
            <person name="Skaloud P."/>
            <person name="Haon M."/>
            <person name="Grisel S."/>
            <person name="Petersen M."/>
            <person name="Berrin J.G."/>
            <person name="Delaux P.M."/>
            <person name="Dal Grande F."/>
            <person name="Keller J."/>
        </authorList>
    </citation>
    <scope>NUCLEOTIDE SEQUENCE [LARGE SCALE GENOMIC DNA]</scope>
    <source>
        <strain evidence="3 4">SAG 245.80</strain>
    </source>
</reference>
<protein>
    <submittedName>
        <fullName evidence="3">Uncharacterized protein</fullName>
    </submittedName>
</protein>
<evidence type="ECO:0000313" key="4">
    <source>
        <dbReference type="Proteomes" id="UP001445335"/>
    </source>
</evidence>
<dbReference type="InterPro" id="IPR036322">
    <property type="entry name" value="WD40_repeat_dom_sf"/>
</dbReference>
<dbReference type="PANTHER" id="PTHR10971">
    <property type="entry name" value="MRNA EXPORT FACTOR AND BUB3"/>
    <property type="match status" value="1"/>
</dbReference>
<evidence type="ECO:0000256" key="2">
    <source>
        <dbReference type="ARBA" id="ARBA00022737"/>
    </source>
</evidence>
<dbReference type="InterPro" id="IPR015943">
    <property type="entry name" value="WD40/YVTN_repeat-like_dom_sf"/>
</dbReference>
<proteinExistence type="predicted"/>
<comment type="caution">
    <text evidence="3">The sequence shown here is derived from an EMBL/GenBank/DDBJ whole genome shotgun (WGS) entry which is preliminary data.</text>
</comment>
<evidence type="ECO:0000256" key="1">
    <source>
        <dbReference type="ARBA" id="ARBA00022574"/>
    </source>
</evidence>
<evidence type="ECO:0000313" key="3">
    <source>
        <dbReference type="EMBL" id="KAK9838309.1"/>
    </source>
</evidence>
<organism evidence="3 4">
    <name type="scientific">Elliptochloris bilobata</name>
    <dbReference type="NCBI Taxonomy" id="381761"/>
    <lineage>
        <taxon>Eukaryota</taxon>
        <taxon>Viridiplantae</taxon>
        <taxon>Chlorophyta</taxon>
        <taxon>core chlorophytes</taxon>
        <taxon>Trebouxiophyceae</taxon>
        <taxon>Trebouxiophyceae incertae sedis</taxon>
        <taxon>Elliptochloris clade</taxon>
        <taxon>Elliptochloris</taxon>
    </lineage>
</organism>
<accession>A0AAW1RX39</accession>
<dbReference type="AlphaFoldDB" id="A0AAW1RX39"/>
<keyword evidence="1" id="KW-0853">WD repeat</keyword>
<gene>
    <name evidence="3" type="ORF">WJX81_003592</name>
</gene>
<sequence>MEGKPQILEHASESLPLTLHDTRQGAGLALRAEARGESALHSGTFGASSLADRHLAAGDAAGRLQLWDLERLAAPFASVQAHASAVNRVDGSGGQADAAVAAFEPASADQARDCWAVAFGDAHCDTERCVAAGYDNGDVKLFCLRTNRLRWGAALGDGVCGLQFDRRDIAMNKLVATCLEGRCHVFDMRTQHPQEGFASTAEGVEKGATLWCVAHLPQNRDVWALTGGDGSVSLYRYRYPDQRFMKVGKGVARGVAGSVERIAERGLSTQPLTALDWSPDKLGLFCCTALDQTLRVGFATKLHLL</sequence>